<accession>A0ABQ8YBR2</accession>
<name>A0ABQ8YBR2_9EUKA</name>
<dbReference type="EMBL" id="JAOAOG010000182">
    <property type="protein sequence ID" value="KAJ6242033.1"/>
    <property type="molecule type" value="Genomic_DNA"/>
</dbReference>
<feature type="transmembrane region" description="Helical" evidence="2">
    <location>
        <begin position="470"/>
        <end position="491"/>
    </location>
</feature>
<evidence type="ECO:0000256" key="3">
    <source>
        <dbReference type="SAM" id="SignalP"/>
    </source>
</evidence>
<keyword evidence="2" id="KW-1133">Transmembrane helix</keyword>
<evidence type="ECO:0000313" key="4">
    <source>
        <dbReference type="EMBL" id="KAJ6242033.1"/>
    </source>
</evidence>
<feature type="compositionally biased region" description="Low complexity" evidence="1">
    <location>
        <begin position="594"/>
        <end position="605"/>
    </location>
</feature>
<keyword evidence="2" id="KW-0472">Membrane</keyword>
<keyword evidence="5" id="KW-1185">Reference proteome</keyword>
<feature type="signal peptide" evidence="3">
    <location>
        <begin position="1"/>
        <end position="30"/>
    </location>
</feature>
<protein>
    <submittedName>
        <fullName evidence="4">Uncharacterized protein</fullName>
    </submittedName>
</protein>
<evidence type="ECO:0000256" key="2">
    <source>
        <dbReference type="SAM" id="Phobius"/>
    </source>
</evidence>
<keyword evidence="3" id="KW-0732">Signal</keyword>
<evidence type="ECO:0000256" key="1">
    <source>
        <dbReference type="SAM" id="MobiDB-lite"/>
    </source>
</evidence>
<sequence length="613" mass="69797">MNKKFTLPICSFTLFLILLLFGLPKASVNCQDTGCEEELTQIGAEFGCTYEGQEDGFAHDVAVFPATDDYLVVWNDGNSYPDTLKGRIYDGTTNEPLTPEFQACSSDLYTQKNAAVGIVNETHFIVTFQGKGTTWNLYGQVFQYSGGEVHLIGNEFQINTYTDYSQEAPEMVILSTDYFFVVWQSDNGDGWGYGVSGQLLSIKNINAIGEKIGNETIISTYTKESQLRPSVAKISSGGDKIIVVWESSWQDGSYTGIFGQAFQTLANYQGVEKVGSEFQINTQAMKYQNNPTVSSFSDHKYFVVFWENYEVRNNNYDICGQIYYSETLETIGDEFIINGHTQSDQLYPSTSQLSENSFIVTWSSRYQDGSSYGVYGKVYSLEDQDDSDEKNLRAIDPFQINTHIENNQYYSQVKSFFQNEKKFVVLWQSDQQHTDGMNGIFGQQFEMEEFCDDTDSTKDDDDDDDESSSITIILSIALPITAIFLILIFYIQKKKMTQRNANKVVGSRFSDDQDGIGNGNNRFDNANTVNLTTFKKNNFNGNENLKDNDIPMKEVNSQMDLDTQNQMDFNNPNQMDFNNQNQMDFYNPNQMDFNNPNQMDFNNQNQTDFNLWN</sequence>
<reference evidence="4" key="1">
    <citation type="submission" date="2022-08" db="EMBL/GenBank/DDBJ databases">
        <title>Novel sulfate-reducing endosymbionts in the free-living metamonad Anaeramoeba.</title>
        <authorList>
            <person name="Jerlstrom-Hultqvist J."/>
            <person name="Cepicka I."/>
            <person name="Gallot-Lavallee L."/>
            <person name="Salas-Leiva D."/>
            <person name="Curtis B.A."/>
            <person name="Zahonova K."/>
            <person name="Pipaliya S."/>
            <person name="Dacks J."/>
            <person name="Roger A.J."/>
        </authorList>
    </citation>
    <scope>NUCLEOTIDE SEQUENCE</scope>
    <source>
        <strain evidence="4">Schooner1</strain>
    </source>
</reference>
<feature type="region of interest" description="Disordered" evidence="1">
    <location>
        <begin position="594"/>
        <end position="613"/>
    </location>
</feature>
<proteinExistence type="predicted"/>
<keyword evidence="2" id="KW-0812">Transmembrane</keyword>
<organism evidence="4 5">
    <name type="scientific">Anaeramoeba flamelloides</name>
    <dbReference type="NCBI Taxonomy" id="1746091"/>
    <lineage>
        <taxon>Eukaryota</taxon>
        <taxon>Metamonada</taxon>
        <taxon>Anaeramoebidae</taxon>
        <taxon>Anaeramoeba</taxon>
    </lineage>
</organism>
<gene>
    <name evidence="4" type="ORF">M0813_22805</name>
</gene>
<evidence type="ECO:0000313" key="5">
    <source>
        <dbReference type="Proteomes" id="UP001150062"/>
    </source>
</evidence>
<dbReference type="Proteomes" id="UP001150062">
    <property type="component" value="Unassembled WGS sequence"/>
</dbReference>
<comment type="caution">
    <text evidence="4">The sequence shown here is derived from an EMBL/GenBank/DDBJ whole genome shotgun (WGS) entry which is preliminary data.</text>
</comment>
<feature type="chain" id="PRO_5047127122" evidence="3">
    <location>
        <begin position="31"/>
        <end position="613"/>
    </location>
</feature>